<protein>
    <recommendedName>
        <fullName evidence="5 11">Nicotinate-nucleotide--dimethylbenzimidazole phosphoribosyltransferase</fullName>
        <shortName evidence="11">NN:DBI PRT</shortName>
        <ecNumber evidence="4 11">2.4.2.21</ecNumber>
    </recommendedName>
    <alternativeName>
        <fullName evidence="9 11">N(1)-alpha-phosphoribosyltransferase</fullName>
    </alternativeName>
</protein>
<dbReference type="CDD" id="cd02439">
    <property type="entry name" value="DMB-PRT_CobT"/>
    <property type="match status" value="1"/>
</dbReference>
<evidence type="ECO:0000313" key="12">
    <source>
        <dbReference type="EMBL" id="MFD0959591.1"/>
    </source>
</evidence>
<evidence type="ECO:0000256" key="4">
    <source>
        <dbReference type="ARBA" id="ARBA00011991"/>
    </source>
</evidence>
<sequence length="356" mass="37336">MTTENRYEEQLQAAIDGIRPFNEAYARRARQHSDGLTKPPGSLGRLEDLAAQLAGITGELWPELSRKAVIVMAADHGVCEEGVSAFPSSVTPLMVHNFLAGGAAVNVLARQAGAEVVCVDVGVAAELEHPMLLSRKVMMGTHNMAKGAAMNREQALQAILTGIEVVSSQAEQGVRLFATGEMGIGNTTASAAIASVLAELSPEQAVGRGTGISDEALAHKVKVVQRAIAVNDPDRNDPVDVVAKVGGLEIAGLAGVYIGAAMRGCPVVVDGFISSAAALVALKLAEGVRPYLIASHLSHEQGHRLLLEKLGLQPMVQLGMRLGEGTGAVLAFHYVEAALRLMQEMATFQDIGLENS</sequence>
<dbReference type="Gene3D" id="3.40.50.10210">
    <property type="match status" value="1"/>
</dbReference>
<keyword evidence="7 11" id="KW-0328">Glycosyltransferase</keyword>
<evidence type="ECO:0000256" key="1">
    <source>
        <dbReference type="ARBA" id="ARBA00002197"/>
    </source>
</evidence>
<dbReference type="SUPFAM" id="SSF52733">
    <property type="entry name" value="Nicotinate mononucleotide:5,6-dimethylbenzimidazole phosphoribosyltransferase (CobT)"/>
    <property type="match status" value="1"/>
</dbReference>
<organism evidence="12 13">
    <name type="scientific">Paenibacillus chungangensis</name>
    <dbReference type="NCBI Taxonomy" id="696535"/>
    <lineage>
        <taxon>Bacteria</taxon>
        <taxon>Bacillati</taxon>
        <taxon>Bacillota</taxon>
        <taxon>Bacilli</taxon>
        <taxon>Bacillales</taxon>
        <taxon>Paenibacillaceae</taxon>
        <taxon>Paenibacillus</taxon>
    </lineage>
</organism>
<reference evidence="13" key="1">
    <citation type="journal article" date="2019" name="Int. J. Syst. Evol. Microbiol.">
        <title>The Global Catalogue of Microorganisms (GCM) 10K type strain sequencing project: providing services to taxonomists for standard genome sequencing and annotation.</title>
        <authorList>
            <consortium name="The Broad Institute Genomics Platform"/>
            <consortium name="The Broad Institute Genome Sequencing Center for Infectious Disease"/>
            <person name="Wu L."/>
            <person name="Ma J."/>
        </authorList>
    </citation>
    <scope>NUCLEOTIDE SEQUENCE [LARGE SCALE GENOMIC DNA]</scope>
    <source>
        <strain evidence="13">CCUG 59129</strain>
    </source>
</reference>
<dbReference type="InterPro" id="IPR017846">
    <property type="entry name" value="Nict_dMeBzImd_PRibTrfase_bact"/>
</dbReference>
<dbReference type="NCBIfam" id="TIGR03160">
    <property type="entry name" value="cobT_DBIPRT"/>
    <property type="match status" value="1"/>
</dbReference>
<dbReference type="PANTHER" id="PTHR43463:SF1">
    <property type="entry name" value="NICOTINATE-NUCLEOTIDE--DIMETHYLBENZIMIDAZOLE PHOSPHORIBOSYLTRANSFERASE"/>
    <property type="match status" value="1"/>
</dbReference>
<evidence type="ECO:0000256" key="3">
    <source>
        <dbReference type="ARBA" id="ARBA00007110"/>
    </source>
</evidence>
<keyword evidence="6 11" id="KW-0169">Cobalamin biosynthesis</keyword>
<comment type="pathway">
    <text evidence="2 11">Nucleoside biosynthesis; alpha-ribazole biosynthesis; alpha-ribazole from 5,6-dimethylbenzimidazole: step 1/2.</text>
</comment>
<dbReference type="Proteomes" id="UP001596989">
    <property type="component" value="Unassembled WGS sequence"/>
</dbReference>
<evidence type="ECO:0000313" key="13">
    <source>
        <dbReference type="Proteomes" id="UP001596989"/>
    </source>
</evidence>
<dbReference type="InterPro" id="IPR036087">
    <property type="entry name" value="Nict_dMeBzImd_PRibTrfase_sf"/>
</dbReference>
<proteinExistence type="inferred from homology"/>
<gene>
    <name evidence="11 12" type="primary">cobT</name>
    <name evidence="12" type="ORF">ACFQ2I_09310</name>
</gene>
<evidence type="ECO:0000256" key="8">
    <source>
        <dbReference type="ARBA" id="ARBA00022679"/>
    </source>
</evidence>
<dbReference type="NCBIfam" id="NF000996">
    <property type="entry name" value="PRK00105.1"/>
    <property type="match status" value="1"/>
</dbReference>
<dbReference type="Pfam" id="PF02277">
    <property type="entry name" value="DBI_PRT"/>
    <property type="match status" value="1"/>
</dbReference>
<evidence type="ECO:0000256" key="6">
    <source>
        <dbReference type="ARBA" id="ARBA00022573"/>
    </source>
</evidence>
<comment type="function">
    <text evidence="1 11">Catalyzes the synthesis of alpha-ribazole-5'-phosphate from nicotinate mononucleotide (NAMN) and 5,6-dimethylbenzimidazole (DMB).</text>
</comment>
<dbReference type="EC" id="2.4.2.21" evidence="4 11"/>
<comment type="similarity">
    <text evidence="3 11">Belongs to the CobT family.</text>
</comment>
<comment type="catalytic activity">
    <reaction evidence="10 11">
        <text>5,6-dimethylbenzimidazole + nicotinate beta-D-ribonucleotide = alpha-ribazole 5'-phosphate + nicotinate + H(+)</text>
        <dbReference type="Rhea" id="RHEA:11196"/>
        <dbReference type="ChEBI" id="CHEBI:15378"/>
        <dbReference type="ChEBI" id="CHEBI:15890"/>
        <dbReference type="ChEBI" id="CHEBI:32544"/>
        <dbReference type="ChEBI" id="CHEBI:57502"/>
        <dbReference type="ChEBI" id="CHEBI:57918"/>
        <dbReference type="EC" id="2.4.2.21"/>
    </reaction>
</comment>
<dbReference type="RefSeq" id="WP_377563756.1">
    <property type="nucleotide sequence ID" value="NZ_JBHTJZ010000009.1"/>
</dbReference>
<dbReference type="HAMAP" id="MF_00230">
    <property type="entry name" value="CobT"/>
    <property type="match status" value="1"/>
</dbReference>
<dbReference type="EMBL" id="JBHTJZ010000009">
    <property type="protein sequence ID" value="MFD0959591.1"/>
    <property type="molecule type" value="Genomic_DNA"/>
</dbReference>
<dbReference type="InterPro" id="IPR003200">
    <property type="entry name" value="Nict_dMeBzImd_PRibTrfase"/>
</dbReference>
<dbReference type="Gene3D" id="1.10.1610.10">
    <property type="match status" value="1"/>
</dbReference>
<dbReference type="InterPro" id="IPR023195">
    <property type="entry name" value="Nict_dMeBzImd_PRibTrfase_N"/>
</dbReference>
<evidence type="ECO:0000256" key="10">
    <source>
        <dbReference type="ARBA" id="ARBA00047340"/>
    </source>
</evidence>
<evidence type="ECO:0000256" key="11">
    <source>
        <dbReference type="HAMAP-Rule" id="MF_00230"/>
    </source>
</evidence>
<evidence type="ECO:0000256" key="7">
    <source>
        <dbReference type="ARBA" id="ARBA00022676"/>
    </source>
</evidence>
<comment type="caution">
    <text evidence="12">The sequence shown here is derived from an EMBL/GenBank/DDBJ whole genome shotgun (WGS) entry which is preliminary data.</text>
</comment>
<keyword evidence="8 11" id="KW-0808">Transferase</keyword>
<keyword evidence="13" id="KW-1185">Reference proteome</keyword>
<accession>A0ABW3HQ00</accession>
<evidence type="ECO:0000256" key="2">
    <source>
        <dbReference type="ARBA" id="ARBA00005049"/>
    </source>
</evidence>
<evidence type="ECO:0000256" key="9">
    <source>
        <dbReference type="ARBA" id="ARBA00030686"/>
    </source>
</evidence>
<feature type="active site" description="Proton acceptor" evidence="11">
    <location>
        <position position="324"/>
    </location>
</feature>
<dbReference type="PANTHER" id="PTHR43463">
    <property type="entry name" value="NICOTINATE-NUCLEOTIDE--DIMETHYLBENZIMIDAZOLE PHOSPHORIBOSYLTRANSFERASE"/>
    <property type="match status" value="1"/>
</dbReference>
<evidence type="ECO:0000256" key="5">
    <source>
        <dbReference type="ARBA" id="ARBA00015486"/>
    </source>
</evidence>
<name>A0ABW3HQ00_9BACL</name>
<dbReference type="GO" id="GO:0008939">
    <property type="term" value="F:nicotinate-nucleotide-dimethylbenzimidazole phosphoribosyltransferase activity"/>
    <property type="evidence" value="ECO:0007669"/>
    <property type="project" value="UniProtKB-EC"/>
</dbReference>